<organism evidence="1 2">
    <name type="scientific">Rhizobium halophytocola</name>
    <dbReference type="NCBI Taxonomy" id="735519"/>
    <lineage>
        <taxon>Bacteria</taxon>
        <taxon>Pseudomonadati</taxon>
        <taxon>Pseudomonadota</taxon>
        <taxon>Alphaproteobacteria</taxon>
        <taxon>Hyphomicrobiales</taxon>
        <taxon>Rhizobiaceae</taxon>
        <taxon>Rhizobium/Agrobacterium group</taxon>
        <taxon>Rhizobium</taxon>
    </lineage>
</organism>
<protein>
    <recommendedName>
        <fullName evidence="3">DUF2946 domain-containing protein</fullName>
    </recommendedName>
</protein>
<evidence type="ECO:0000313" key="2">
    <source>
        <dbReference type="Proteomes" id="UP000759443"/>
    </source>
</evidence>
<dbReference type="RefSeq" id="WP_209946758.1">
    <property type="nucleotide sequence ID" value="NZ_JAGGJU010000009.1"/>
</dbReference>
<dbReference type="EMBL" id="JAGGJU010000009">
    <property type="protein sequence ID" value="MBP1851914.1"/>
    <property type="molecule type" value="Genomic_DNA"/>
</dbReference>
<comment type="caution">
    <text evidence="1">The sequence shown here is derived from an EMBL/GenBank/DDBJ whole genome shotgun (WGS) entry which is preliminary data.</text>
</comment>
<name>A0ABS4E1Y3_9HYPH</name>
<reference evidence="1 2" key="1">
    <citation type="submission" date="2021-03" db="EMBL/GenBank/DDBJ databases">
        <title>Genomic Encyclopedia of Type Strains, Phase IV (KMG-IV): sequencing the most valuable type-strain genomes for metagenomic binning, comparative biology and taxonomic classification.</title>
        <authorList>
            <person name="Goeker M."/>
        </authorList>
    </citation>
    <scope>NUCLEOTIDE SEQUENCE [LARGE SCALE GENOMIC DNA]</scope>
    <source>
        <strain evidence="1 2">DSM 21600</strain>
    </source>
</reference>
<proteinExistence type="predicted"/>
<gene>
    <name evidence="1" type="ORF">J2Z17_003366</name>
</gene>
<dbReference type="Proteomes" id="UP000759443">
    <property type="component" value="Unassembled WGS sequence"/>
</dbReference>
<evidence type="ECO:0000313" key="1">
    <source>
        <dbReference type="EMBL" id="MBP1851914.1"/>
    </source>
</evidence>
<keyword evidence="2" id="KW-1185">Reference proteome</keyword>
<evidence type="ECO:0008006" key="3">
    <source>
        <dbReference type="Google" id="ProtNLM"/>
    </source>
</evidence>
<accession>A0ABS4E1Y3</accession>
<sequence>MRRKLATWRIGVRALCGLALLLIAFAHQPLTLVAPDNSKIQLSDFVLPDGSLPTLCVTDTSGSGPSHSYGKLGCDACRLSASVFLACPQPSVGLATASMRSVVLPPRLEAVYRQFFPPSAPPRGPPISLTI</sequence>